<dbReference type="EMBL" id="KB708106">
    <property type="protein sequence ID" value="EMR80706.1"/>
    <property type="molecule type" value="Genomic_DNA"/>
</dbReference>
<dbReference type="AlphaFoldDB" id="M7TBC3"/>
<sequence length="335" mass="37901">MADDKYLQYIPSTWTGCNNKGIFFEIDLIWDMMVISMLNYQADEFMEAVLGHHGSAKHLIRGLFSKTTLQNDPLSSQESSLLDRGVITPVSSDDDLPDDSTNDEKDTFIRFKEYIINHPSIQKASDISLAHPSEQLEAFLLAHLTHSTDDSRFAQLSGHDSDFPVTFPASRNYWDWVRSISAVHTSCPYSWDWVSCRMTSERGDEPFPTALTKYLSAELGQHLAVMCRMYNSYGSLARDKAEGNLNSMDFPEFEDCGVIPMSSDATEKQTSAELQERRGALMEMAEYGRECLLIVKARLRPLLDEGLRGVLDVFVNVTDLYGQIYIARDIASRMV</sequence>
<organism evidence="1 2">
    <name type="scientific">Botryotinia fuckeliana (strain BcDW1)</name>
    <name type="common">Noble rot fungus</name>
    <name type="synonym">Botrytis cinerea</name>
    <dbReference type="NCBI Taxonomy" id="1290391"/>
    <lineage>
        <taxon>Eukaryota</taxon>
        <taxon>Fungi</taxon>
        <taxon>Dikarya</taxon>
        <taxon>Ascomycota</taxon>
        <taxon>Pezizomycotina</taxon>
        <taxon>Leotiomycetes</taxon>
        <taxon>Helotiales</taxon>
        <taxon>Sclerotiniaceae</taxon>
        <taxon>Botrytis</taxon>
    </lineage>
</organism>
<dbReference type="PROSITE" id="PS51257">
    <property type="entry name" value="PROKAR_LIPOPROTEIN"/>
    <property type="match status" value="1"/>
</dbReference>
<dbReference type="STRING" id="1290391.M7TBC3"/>
<gene>
    <name evidence="1" type="ORF">BcDW1_10668</name>
</gene>
<dbReference type="HOGENOM" id="CLU_828983_0_0_1"/>
<accession>M7TBC3</accession>
<proteinExistence type="predicted"/>
<evidence type="ECO:0000313" key="2">
    <source>
        <dbReference type="Proteomes" id="UP000012045"/>
    </source>
</evidence>
<evidence type="ECO:0000313" key="1">
    <source>
        <dbReference type="EMBL" id="EMR80706.1"/>
    </source>
</evidence>
<dbReference type="OrthoDB" id="3546915at2759"/>
<name>M7TBC3_BOTF1</name>
<dbReference type="Proteomes" id="UP000012045">
    <property type="component" value="Unassembled WGS sequence"/>
</dbReference>
<protein>
    <submittedName>
        <fullName evidence="1">Putative terpene synthase family protein</fullName>
    </submittedName>
</protein>
<reference evidence="2" key="1">
    <citation type="journal article" date="2013" name="Genome Announc.">
        <title>Draft genome sequence of Botrytis cinerea BcDW1, inoculum for noble rot of grape berries.</title>
        <authorList>
            <person name="Blanco-Ulate B."/>
            <person name="Allen G."/>
            <person name="Powell A.L."/>
            <person name="Cantu D."/>
        </authorList>
    </citation>
    <scope>NUCLEOTIDE SEQUENCE [LARGE SCALE GENOMIC DNA]</scope>
    <source>
        <strain evidence="2">BcDW1</strain>
    </source>
</reference>